<comment type="caution">
    <text evidence="2">The sequence shown here is derived from an EMBL/GenBank/DDBJ whole genome shotgun (WGS) entry which is preliminary data.</text>
</comment>
<reference evidence="2" key="2">
    <citation type="submission" date="2014-09" db="EMBL/GenBank/DDBJ databases">
        <title>Criblamydia sequanensis harbors a mega-plasmid encoding arsenite resistance.</title>
        <authorList>
            <person name="Bertelli C."/>
            <person name="Goesmann A."/>
            <person name="Greub G."/>
        </authorList>
    </citation>
    <scope>NUCLEOTIDE SEQUENCE [LARGE SCALE GENOMIC DNA]</scope>
    <source>
        <strain evidence="2">CRIB-18</strain>
    </source>
</reference>
<dbReference type="AlphaFoldDB" id="A0A090D294"/>
<feature type="chain" id="PRO_5001853676" evidence="1">
    <location>
        <begin position="20"/>
        <end position="194"/>
    </location>
</feature>
<name>A0A090D294_9BACT</name>
<feature type="signal peptide" evidence="1">
    <location>
        <begin position="1"/>
        <end position="19"/>
    </location>
</feature>
<dbReference type="RefSeq" id="WP_041017998.1">
    <property type="nucleotide sequence ID" value="NZ_CCEJ010000008.1"/>
</dbReference>
<evidence type="ECO:0000313" key="2">
    <source>
        <dbReference type="EMBL" id="CDR34450.1"/>
    </source>
</evidence>
<dbReference type="OrthoDB" id="22760at2"/>
<dbReference type="eggNOG" id="ENOG50347ZJ">
    <property type="taxonomic scope" value="Bacteria"/>
</dbReference>
<keyword evidence="3" id="KW-1185">Reference proteome</keyword>
<proteinExistence type="predicted"/>
<evidence type="ECO:0000313" key="3">
    <source>
        <dbReference type="Proteomes" id="UP000031552"/>
    </source>
</evidence>
<sequence>MKKSLSIFFVLSFVFFSHLCLSENQPDYIQLVKEMNKPFISKIQNEHKLFLTGFGGKLMENVKGLSFTFTHYGILSKDVLRKLLIELSIQYLDRINNNLELRPFLDNYPFLSENLSLNIYVMSKDADEVFYPNYCAGELFKGNLYFVADDEMNPLGASKLEEKESYEQAREIVFQQYEDKKLNNKKNELLQNSN</sequence>
<organism evidence="2 3">
    <name type="scientific">Candidatus Criblamydia sequanensis CRIB-18</name>
    <dbReference type="NCBI Taxonomy" id="1437425"/>
    <lineage>
        <taxon>Bacteria</taxon>
        <taxon>Pseudomonadati</taxon>
        <taxon>Chlamydiota</taxon>
        <taxon>Chlamydiia</taxon>
        <taxon>Parachlamydiales</taxon>
        <taxon>Candidatus Criblamydiaceae</taxon>
        <taxon>Candidatus Criblamydia</taxon>
    </lineage>
</organism>
<protein>
    <submittedName>
        <fullName evidence="2">Secreted protein</fullName>
    </submittedName>
</protein>
<gene>
    <name evidence="2" type="ORF">CSEC_1637</name>
</gene>
<dbReference type="STRING" id="1437425.CSEC_1637"/>
<keyword evidence="1" id="KW-0732">Signal</keyword>
<reference evidence="2" key="1">
    <citation type="submission" date="2013-12" db="EMBL/GenBank/DDBJ databases">
        <authorList>
            <person name="Linke B."/>
        </authorList>
    </citation>
    <scope>NUCLEOTIDE SEQUENCE [LARGE SCALE GENOMIC DNA]</scope>
    <source>
        <strain evidence="2">CRIB-18</strain>
    </source>
</reference>
<accession>A0A090D294</accession>
<dbReference type="EMBL" id="CCEJ010000008">
    <property type="protein sequence ID" value="CDR34450.1"/>
    <property type="molecule type" value="Genomic_DNA"/>
</dbReference>
<dbReference type="Proteomes" id="UP000031552">
    <property type="component" value="Unassembled WGS sequence"/>
</dbReference>
<evidence type="ECO:0000256" key="1">
    <source>
        <dbReference type="SAM" id="SignalP"/>
    </source>
</evidence>